<protein>
    <submittedName>
        <fullName evidence="1">Uncharacterized protein</fullName>
    </submittedName>
</protein>
<gene>
    <name evidence="1" type="ORF">AVEN_252102_1</name>
</gene>
<evidence type="ECO:0000313" key="2">
    <source>
        <dbReference type="Proteomes" id="UP000499080"/>
    </source>
</evidence>
<keyword evidence="2" id="KW-1185">Reference proteome</keyword>
<proteinExistence type="predicted"/>
<dbReference type="Proteomes" id="UP000499080">
    <property type="component" value="Unassembled WGS sequence"/>
</dbReference>
<sequence>MFNMLCTVFCGFSTQLSSQSDPCTFLLLLGNPHSQKPQGLRSGDSGGQAVGKWRLIILSFPKCRFNSRFTGVAMCGGVHKNCAIYTSTLLQCWNELVSQKRFITCPIVCTGYRTRRTNLLGKERANDKCCRKPAPHSDLLRMKRQWLHLEQILSCPYSAILSIDRNLEMEMGFVCQQNVPCPCIVHFHSSKKLHSKASTWIIFFSFEELRFFPLDKYLVIFQLEAGI</sequence>
<dbReference type="EMBL" id="BGPR01006232">
    <property type="protein sequence ID" value="GBN17156.1"/>
    <property type="molecule type" value="Genomic_DNA"/>
</dbReference>
<evidence type="ECO:0000313" key="1">
    <source>
        <dbReference type="EMBL" id="GBN17156.1"/>
    </source>
</evidence>
<dbReference type="AlphaFoldDB" id="A0A4Y2LUF0"/>
<organism evidence="1 2">
    <name type="scientific">Araneus ventricosus</name>
    <name type="common">Orbweaver spider</name>
    <name type="synonym">Epeira ventricosa</name>
    <dbReference type="NCBI Taxonomy" id="182803"/>
    <lineage>
        <taxon>Eukaryota</taxon>
        <taxon>Metazoa</taxon>
        <taxon>Ecdysozoa</taxon>
        <taxon>Arthropoda</taxon>
        <taxon>Chelicerata</taxon>
        <taxon>Arachnida</taxon>
        <taxon>Araneae</taxon>
        <taxon>Araneomorphae</taxon>
        <taxon>Entelegynae</taxon>
        <taxon>Araneoidea</taxon>
        <taxon>Araneidae</taxon>
        <taxon>Araneus</taxon>
    </lineage>
</organism>
<comment type="caution">
    <text evidence="1">The sequence shown here is derived from an EMBL/GenBank/DDBJ whole genome shotgun (WGS) entry which is preliminary data.</text>
</comment>
<reference evidence="1 2" key="1">
    <citation type="journal article" date="2019" name="Sci. Rep.">
        <title>Orb-weaving spider Araneus ventricosus genome elucidates the spidroin gene catalogue.</title>
        <authorList>
            <person name="Kono N."/>
            <person name="Nakamura H."/>
            <person name="Ohtoshi R."/>
            <person name="Moran D.A.P."/>
            <person name="Shinohara A."/>
            <person name="Yoshida Y."/>
            <person name="Fujiwara M."/>
            <person name="Mori M."/>
            <person name="Tomita M."/>
            <person name="Arakawa K."/>
        </authorList>
    </citation>
    <scope>NUCLEOTIDE SEQUENCE [LARGE SCALE GENOMIC DNA]</scope>
</reference>
<name>A0A4Y2LUF0_ARAVE</name>
<accession>A0A4Y2LUF0</accession>